<protein>
    <submittedName>
        <fullName evidence="8">PfkB</fullName>
    </submittedName>
</protein>
<dbReference type="AlphaFoldDB" id="Q1AV90"/>
<evidence type="ECO:0000256" key="2">
    <source>
        <dbReference type="ARBA" id="ARBA00022679"/>
    </source>
</evidence>
<dbReference type="InterPro" id="IPR029056">
    <property type="entry name" value="Ribokinase-like"/>
</dbReference>
<evidence type="ECO:0000259" key="7">
    <source>
        <dbReference type="Pfam" id="PF09863"/>
    </source>
</evidence>
<keyword evidence="9" id="KW-1185">Reference proteome</keyword>
<evidence type="ECO:0000256" key="3">
    <source>
        <dbReference type="ARBA" id="ARBA00022741"/>
    </source>
</evidence>
<evidence type="ECO:0000313" key="9">
    <source>
        <dbReference type="Proteomes" id="UP000006637"/>
    </source>
</evidence>
<dbReference type="eggNOG" id="COG3892">
    <property type="taxonomic scope" value="Bacteria"/>
</dbReference>
<dbReference type="InterPro" id="IPR013785">
    <property type="entry name" value="Aldolase_TIM"/>
</dbReference>
<dbReference type="PhylomeDB" id="Q1AV90"/>
<feature type="domain" description="Carbohydrate kinase PfkB" evidence="6">
    <location>
        <begin position="10"/>
        <end position="325"/>
    </location>
</feature>
<dbReference type="InterPro" id="IPR011611">
    <property type="entry name" value="PfkB_dom"/>
</dbReference>
<keyword evidence="4" id="KW-0418">Kinase</keyword>
<dbReference type="PROSITE" id="PS00584">
    <property type="entry name" value="PFKB_KINASES_2"/>
    <property type="match status" value="1"/>
</dbReference>
<dbReference type="CDD" id="cd01166">
    <property type="entry name" value="KdgK"/>
    <property type="match status" value="1"/>
</dbReference>
<organism evidence="8 9">
    <name type="scientific">Rubrobacter xylanophilus (strain DSM 9941 / JCM 11954 / NBRC 16129 / PRD-1)</name>
    <dbReference type="NCBI Taxonomy" id="266117"/>
    <lineage>
        <taxon>Bacteria</taxon>
        <taxon>Bacillati</taxon>
        <taxon>Actinomycetota</taxon>
        <taxon>Rubrobacteria</taxon>
        <taxon>Rubrobacterales</taxon>
        <taxon>Rubrobacteraceae</taxon>
        <taxon>Rubrobacter</taxon>
    </lineage>
</organism>
<dbReference type="PROSITE" id="PS00583">
    <property type="entry name" value="PFKB_KINASES_1"/>
    <property type="match status" value="1"/>
</dbReference>
<dbReference type="InterPro" id="IPR002173">
    <property type="entry name" value="Carboh/pur_kinase_PfkB_CS"/>
</dbReference>
<keyword evidence="2" id="KW-0808">Transferase</keyword>
<dbReference type="PANTHER" id="PTHR43085">
    <property type="entry name" value="HEXOKINASE FAMILY MEMBER"/>
    <property type="match status" value="1"/>
</dbReference>
<evidence type="ECO:0000256" key="1">
    <source>
        <dbReference type="ARBA" id="ARBA00010688"/>
    </source>
</evidence>
<evidence type="ECO:0000256" key="5">
    <source>
        <dbReference type="ARBA" id="ARBA00022840"/>
    </source>
</evidence>
<sequence>MSEARERPLDIICIGRTCVDLYAEQEGARLEDVQSFRKYVGGSAANIAFGTARLGVRSAMLTRVGEEQMGRYVRRALEEAGVDVSRVRFDPEHLTPYVLLAVRETEGFPRLFAYGEAADMALEPGDVEPGFIASARALLITGTPLSREGSRAACRKAVRAAREAGARVVFDLDYRPVFWGVVPRERGGEMFAESERVTREYRAVLPECDLVVGTEEEIRIAGGSADTREALLGIRERSGATIVLKVGAMGAVVFPDEIPEKIQDGVRVPGFRVEVFNSVGAGDAFMSGFLSGWLRGEPLEECLRLGNACGAIVVSRHGCSPAMPTREELGYFLSLGESPGDLRKDAWLEHLHRATTRRAPEELHVLAIDHRWQLEELADELGVERGRLADLKRLLARAFRRAAEGRGEAGVLLDDVYGRRALEELTGQGFWVARAVEAAGSRPVEFNGGANVAAAIRGWPQEHVVKCNLYMHPQDDPQTRRLQEQRVLQLYDACVSNERRLLLEVQPPRGASYGKSGAAEVLERLYRLGVRPDWWKLPPALEPEVWEGIGEVVRGHDPYCAGLLVLGQGLPEEKLAGSFAAASSEPLCRGFAIGRSIYAGPARRWLAGEIGDEELVSEVAAGYGRVSELWRRRVQRREKQPEAKR</sequence>
<dbReference type="HOGENOM" id="CLU_027634_6_0_11"/>
<dbReference type="PANTHER" id="PTHR43085:SF49">
    <property type="entry name" value="5-DEHYDRO-2-DEOXYGLUCONOKINASE"/>
    <property type="match status" value="1"/>
</dbReference>
<dbReference type="KEGG" id="rxy:Rxyl_1728"/>
<dbReference type="InterPro" id="IPR030830">
    <property type="entry name" value="Myo_inos_IolC"/>
</dbReference>
<gene>
    <name evidence="8" type="ordered locus">Rxyl_1728</name>
</gene>
<evidence type="ECO:0000313" key="8">
    <source>
        <dbReference type="EMBL" id="ABG04688.1"/>
    </source>
</evidence>
<proteinExistence type="inferred from homology"/>
<dbReference type="Proteomes" id="UP000006637">
    <property type="component" value="Chromosome"/>
</dbReference>
<dbReference type="GO" id="GO:0005524">
    <property type="term" value="F:ATP binding"/>
    <property type="evidence" value="ECO:0007669"/>
    <property type="project" value="UniProtKB-KW"/>
</dbReference>
<dbReference type="OrthoDB" id="9795789at2"/>
<dbReference type="InterPro" id="IPR018659">
    <property type="entry name" value="DUF2090"/>
</dbReference>
<dbReference type="SUPFAM" id="SSF53613">
    <property type="entry name" value="Ribokinase-like"/>
    <property type="match status" value="1"/>
</dbReference>
<dbReference type="RefSeq" id="WP_011564705.1">
    <property type="nucleotide sequence ID" value="NC_008148.1"/>
</dbReference>
<evidence type="ECO:0000256" key="4">
    <source>
        <dbReference type="ARBA" id="ARBA00022777"/>
    </source>
</evidence>
<dbReference type="eggNOG" id="COG0524">
    <property type="taxonomic scope" value="Bacteria"/>
</dbReference>
<comment type="similarity">
    <text evidence="1">Belongs to the carbohydrate kinase PfkB family.</text>
</comment>
<dbReference type="GO" id="GO:0016301">
    <property type="term" value="F:kinase activity"/>
    <property type="evidence" value="ECO:0007669"/>
    <property type="project" value="UniProtKB-KW"/>
</dbReference>
<dbReference type="Pfam" id="PF00294">
    <property type="entry name" value="PfkB"/>
    <property type="match status" value="1"/>
</dbReference>
<dbReference type="Gene3D" id="3.40.1190.20">
    <property type="match status" value="1"/>
</dbReference>
<dbReference type="Gene3D" id="2.20.150.10">
    <property type="entry name" value="putative 5-dehydro-2- deoxygluconokinase"/>
    <property type="match status" value="1"/>
</dbReference>
<dbReference type="STRING" id="266117.Rxyl_1728"/>
<dbReference type="NCBIfam" id="TIGR04382">
    <property type="entry name" value="myo_inos_iolC_N"/>
    <property type="match status" value="1"/>
</dbReference>
<keyword evidence="3" id="KW-0547">Nucleotide-binding</keyword>
<accession>Q1AV90</accession>
<dbReference type="InterPro" id="IPR023314">
    <property type="entry name" value="Myo_inos_IolC-like_sf"/>
</dbReference>
<feature type="domain" description="DUF2090" evidence="7">
    <location>
        <begin position="328"/>
        <end position="633"/>
    </location>
</feature>
<reference evidence="8 9" key="1">
    <citation type="submission" date="2006-06" db="EMBL/GenBank/DDBJ databases">
        <title>Complete sequence of Rubrobacter xylanophilus DSM 9941.</title>
        <authorList>
            <consortium name="US DOE Joint Genome Institute"/>
            <person name="Copeland A."/>
            <person name="Lucas S."/>
            <person name="Lapidus A."/>
            <person name="Barry K."/>
            <person name="Detter J.C."/>
            <person name="Glavina del Rio T."/>
            <person name="Hammon N."/>
            <person name="Israni S."/>
            <person name="Dalin E."/>
            <person name="Tice H."/>
            <person name="Pitluck S."/>
            <person name="Munk A.C."/>
            <person name="Brettin T."/>
            <person name="Bruce D."/>
            <person name="Han C."/>
            <person name="Tapia R."/>
            <person name="Gilna P."/>
            <person name="Schmutz J."/>
            <person name="Larimer F."/>
            <person name="Land M."/>
            <person name="Hauser L."/>
            <person name="Kyrpides N."/>
            <person name="Lykidis A."/>
            <person name="da Costa M.S."/>
            <person name="Rainey F.A."/>
            <person name="Empadinhas N."/>
            <person name="Jolivet E."/>
            <person name="Battista J.R."/>
            <person name="Richardson P."/>
        </authorList>
    </citation>
    <scope>NUCLEOTIDE SEQUENCE [LARGE SCALE GENOMIC DNA]</scope>
    <source>
        <strain evidence="9">DSM 9941 / NBRC 16129 / PRD-1</strain>
    </source>
</reference>
<keyword evidence="5" id="KW-0067">ATP-binding</keyword>
<dbReference type="EMBL" id="CP000386">
    <property type="protein sequence ID" value="ABG04688.1"/>
    <property type="molecule type" value="Genomic_DNA"/>
</dbReference>
<evidence type="ECO:0000259" key="6">
    <source>
        <dbReference type="Pfam" id="PF00294"/>
    </source>
</evidence>
<name>Q1AV90_RUBXD</name>
<dbReference type="Gene3D" id="3.20.20.70">
    <property type="entry name" value="Aldolase class I"/>
    <property type="match status" value="1"/>
</dbReference>
<dbReference type="InterPro" id="IPR050306">
    <property type="entry name" value="PfkB_Carbo_kinase"/>
</dbReference>
<dbReference type="Pfam" id="PF09863">
    <property type="entry name" value="DUF2090"/>
    <property type="match status" value="1"/>
</dbReference>